<dbReference type="PROSITE" id="PS50206">
    <property type="entry name" value="RHODANESE_3"/>
    <property type="match status" value="1"/>
</dbReference>
<dbReference type="SUPFAM" id="SSF52821">
    <property type="entry name" value="Rhodanese/Cell cycle control phosphatase"/>
    <property type="match status" value="1"/>
</dbReference>
<name>A0A1E7ZCH8_9ALTE</name>
<keyword evidence="1" id="KW-0732">Signal</keyword>
<evidence type="ECO:0000259" key="2">
    <source>
        <dbReference type="PROSITE" id="PS50206"/>
    </source>
</evidence>
<dbReference type="EMBL" id="MDHN01000015">
    <property type="protein sequence ID" value="OFC71226.1"/>
    <property type="molecule type" value="Genomic_DNA"/>
</dbReference>
<dbReference type="Proteomes" id="UP000175691">
    <property type="component" value="Unassembled WGS sequence"/>
</dbReference>
<sequence>MRKLLIVTTLLFATILISAIYCSDDAEADGIGKITATPYLLDKVKADEWLLIDVRSPQEYADGHIPGAINMPHEQIDEYVEQLSDARDKPIIIYCRSGRRAIMAMQILEQQAFTDVNHLEGDMLGWTEAGLPVNKLAM</sequence>
<gene>
    <name evidence="3" type="ORF">BFC18_08685</name>
</gene>
<dbReference type="PANTHER" id="PTHR43031:SF1">
    <property type="entry name" value="PYRIDINE NUCLEOTIDE-DISULPHIDE OXIDOREDUCTASE"/>
    <property type="match status" value="1"/>
</dbReference>
<evidence type="ECO:0000256" key="1">
    <source>
        <dbReference type="SAM" id="SignalP"/>
    </source>
</evidence>
<dbReference type="AlphaFoldDB" id="A0A1E7ZCH8"/>
<dbReference type="GO" id="GO:0016740">
    <property type="term" value="F:transferase activity"/>
    <property type="evidence" value="ECO:0007669"/>
    <property type="project" value="UniProtKB-KW"/>
</dbReference>
<dbReference type="InterPro" id="IPR036873">
    <property type="entry name" value="Rhodanese-like_dom_sf"/>
</dbReference>
<feature type="signal peptide" evidence="1">
    <location>
        <begin position="1"/>
        <end position="28"/>
    </location>
</feature>
<dbReference type="SMART" id="SM00450">
    <property type="entry name" value="RHOD"/>
    <property type="match status" value="1"/>
</dbReference>
<dbReference type="PANTHER" id="PTHR43031">
    <property type="entry name" value="FAD-DEPENDENT OXIDOREDUCTASE"/>
    <property type="match status" value="1"/>
</dbReference>
<dbReference type="Gene3D" id="3.40.250.10">
    <property type="entry name" value="Rhodanese-like domain"/>
    <property type="match status" value="1"/>
</dbReference>
<feature type="domain" description="Rhodanese" evidence="2">
    <location>
        <begin position="45"/>
        <end position="135"/>
    </location>
</feature>
<organism evidence="3 4">
    <name type="scientific">Alteromonas confluentis</name>
    <dbReference type="NCBI Taxonomy" id="1656094"/>
    <lineage>
        <taxon>Bacteria</taxon>
        <taxon>Pseudomonadati</taxon>
        <taxon>Pseudomonadota</taxon>
        <taxon>Gammaproteobacteria</taxon>
        <taxon>Alteromonadales</taxon>
        <taxon>Alteromonadaceae</taxon>
        <taxon>Alteromonas/Salinimonas group</taxon>
        <taxon>Alteromonas</taxon>
    </lineage>
</organism>
<feature type="chain" id="PRO_5009209682" evidence="1">
    <location>
        <begin position="29"/>
        <end position="138"/>
    </location>
</feature>
<evidence type="ECO:0000313" key="3">
    <source>
        <dbReference type="EMBL" id="OFC71226.1"/>
    </source>
</evidence>
<evidence type="ECO:0000313" key="4">
    <source>
        <dbReference type="Proteomes" id="UP000175691"/>
    </source>
</evidence>
<reference evidence="3 4" key="1">
    <citation type="submission" date="2016-08" db="EMBL/GenBank/DDBJ databases">
        <authorList>
            <person name="Seilhamer J.J."/>
        </authorList>
    </citation>
    <scope>NUCLEOTIDE SEQUENCE [LARGE SCALE GENOMIC DNA]</scope>
    <source>
        <strain evidence="3 4">KCTC 42603</strain>
    </source>
</reference>
<accession>A0A1E7ZCH8</accession>
<dbReference type="InterPro" id="IPR050229">
    <property type="entry name" value="GlpE_sulfurtransferase"/>
</dbReference>
<dbReference type="CDD" id="cd00158">
    <property type="entry name" value="RHOD"/>
    <property type="match status" value="1"/>
</dbReference>
<dbReference type="STRING" id="1656094.BFC18_08685"/>
<keyword evidence="3" id="KW-0808">Transferase</keyword>
<dbReference type="Pfam" id="PF00581">
    <property type="entry name" value="Rhodanese"/>
    <property type="match status" value="1"/>
</dbReference>
<dbReference type="InterPro" id="IPR001763">
    <property type="entry name" value="Rhodanese-like_dom"/>
</dbReference>
<protein>
    <submittedName>
        <fullName evidence="3">Sulfurtransferase</fullName>
    </submittedName>
</protein>
<keyword evidence="4" id="KW-1185">Reference proteome</keyword>
<proteinExistence type="predicted"/>
<comment type="caution">
    <text evidence="3">The sequence shown here is derived from an EMBL/GenBank/DDBJ whole genome shotgun (WGS) entry which is preliminary data.</text>
</comment>
<dbReference type="OrthoDB" id="9814704at2"/>
<dbReference type="RefSeq" id="WP_070124832.1">
    <property type="nucleotide sequence ID" value="NZ_MDHN01000015.1"/>
</dbReference>